<dbReference type="AlphaFoldDB" id="A0A0R3W0N5"/>
<dbReference type="SUPFAM" id="SSF56024">
    <property type="entry name" value="Phospholipase D/nuclease"/>
    <property type="match status" value="2"/>
</dbReference>
<keyword evidence="7" id="KW-0269">Exonuclease</keyword>
<keyword evidence="4" id="KW-0540">Nuclease</keyword>
<name>A0A0R3W0N5_TAEAS</name>
<dbReference type="GO" id="GO:0006281">
    <property type="term" value="P:DNA repair"/>
    <property type="evidence" value="ECO:0007669"/>
    <property type="project" value="UniProtKB-KW"/>
</dbReference>
<keyword evidence="8 16" id="KW-0805">Transcription regulation</keyword>
<evidence type="ECO:0000259" key="18">
    <source>
        <dbReference type="SMART" id="SM01138"/>
    </source>
</evidence>
<proteinExistence type="inferred from homology"/>
<keyword evidence="10 16" id="KW-0804">Transcription</keyword>
<evidence type="ECO:0000256" key="5">
    <source>
        <dbReference type="ARBA" id="ARBA00022763"/>
    </source>
</evidence>
<dbReference type="InterPro" id="IPR038168">
    <property type="entry name" value="TF_DP_C_sf"/>
</dbReference>
<dbReference type="Proteomes" id="UP000282613">
    <property type="component" value="Unassembled WGS sequence"/>
</dbReference>
<evidence type="ECO:0000256" key="3">
    <source>
        <dbReference type="ARBA" id="ARBA00010940"/>
    </source>
</evidence>
<feature type="region of interest" description="Disordered" evidence="17">
    <location>
        <begin position="257"/>
        <end position="282"/>
    </location>
</feature>
<evidence type="ECO:0000256" key="6">
    <source>
        <dbReference type="ARBA" id="ARBA00022801"/>
    </source>
</evidence>
<evidence type="ECO:0000256" key="9">
    <source>
        <dbReference type="ARBA" id="ARBA00023125"/>
    </source>
</evidence>
<keyword evidence="5" id="KW-0227">DNA damage</keyword>
<accession>A0A0R3W0N5</accession>
<dbReference type="Gene3D" id="3.30.870.10">
    <property type="entry name" value="Endonuclease Chain A"/>
    <property type="match status" value="2"/>
</dbReference>
<feature type="binding site" evidence="14">
    <location>
        <position position="1191"/>
    </location>
    <ligand>
        <name>substrate</name>
    </ligand>
</feature>
<dbReference type="Pfam" id="PF08781">
    <property type="entry name" value="DP"/>
    <property type="match status" value="2"/>
</dbReference>
<dbReference type="OrthoDB" id="47785at2759"/>
<dbReference type="GO" id="GO:0005634">
    <property type="term" value="C:nucleus"/>
    <property type="evidence" value="ECO:0007669"/>
    <property type="project" value="UniProtKB-SubCell"/>
</dbReference>
<dbReference type="Gene3D" id="1.10.10.10">
    <property type="entry name" value="Winged helix-like DNA-binding domain superfamily/Winged helix DNA-binding domain"/>
    <property type="match status" value="1"/>
</dbReference>
<evidence type="ECO:0000256" key="11">
    <source>
        <dbReference type="ARBA" id="ARBA00023204"/>
    </source>
</evidence>
<feature type="site" description="Interaction with DNA" evidence="15">
    <location>
        <position position="1214"/>
    </location>
</feature>
<evidence type="ECO:0000256" key="16">
    <source>
        <dbReference type="RuleBase" id="RU003796"/>
    </source>
</evidence>
<dbReference type="Pfam" id="PF02319">
    <property type="entry name" value="WHD_E2F_TDP"/>
    <property type="match status" value="1"/>
</dbReference>
<evidence type="ECO:0000313" key="20">
    <source>
        <dbReference type="EMBL" id="VDK31483.1"/>
    </source>
</evidence>
<dbReference type="Gene3D" id="1.20.140.80">
    <property type="entry name" value="Transcription factor DP"/>
    <property type="match status" value="1"/>
</dbReference>
<dbReference type="GO" id="GO:0017005">
    <property type="term" value="F:3'-tyrosyl-DNA phosphodiesterase activity"/>
    <property type="evidence" value="ECO:0007669"/>
    <property type="project" value="TreeGrafter"/>
</dbReference>
<evidence type="ECO:0000256" key="7">
    <source>
        <dbReference type="ARBA" id="ARBA00022839"/>
    </source>
</evidence>
<protein>
    <submittedName>
        <fullName evidence="22">Transcription factor Dp-1</fullName>
    </submittedName>
</protein>
<dbReference type="InterPro" id="IPR010347">
    <property type="entry name" value="Tdp1"/>
</dbReference>
<evidence type="ECO:0000256" key="14">
    <source>
        <dbReference type="PIRSR" id="PIRSR610347-2"/>
    </source>
</evidence>
<keyword evidence="12 16" id="KW-0539">Nucleus</keyword>
<dbReference type="InterPro" id="IPR003316">
    <property type="entry name" value="E2F_WHTH_DNA-bd_dom"/>
</dbReference>
<dbReference type="GO" id="GO:0006355">
    <property type="term" value="P:regulation of DNA-templated transcription"/>
    <property type="evidence" value="ECO:0007669"/>
    <property type="project" value="InterPro"/>
</dbReference>
<dbReference type="FunFam" id="1.10.10.10:FF:000360">
    <property type="entry name" value="Transcription factor Dp-1, a"/>
    <property type="match status" value="1"/>
</dbReference>
<dbReference type="CDD" id="cd14458">
    <property type="entry name" value="DP_DD"/>
    <property type="match status" value="1"/>
</dbReference>
<feature type="region of interest" description="Disordered" evidence="17">
    <location>
        <begin position="699"/>
        <end position="741"/>
    </location>
</feature>
<evidence type="ECO:0000256" key="10">
    <source>
        <dbReference type="ARBA" id="ARBA00023163"/>
    </source>
</evidence>
<evidence type="ECO:0000256" key="1">
    <source>
        <dbReference type="ARBA" id="ARBA00004123"/>
    </source>
</evidence>
<dbReference type="SUPFAM" id="SSF46785">
    <property type="entry name" value="Winged helix' DNA-binding domain"/>
    <property type="match status" value="1"/>
</dbReference>
<feature type="compositionally biased region" description="Acidic residues" evidence="17">
    <location>
        <begin position="718"/>
        <end position="741"/>
    </location>
</feature>
<keyword evidence="21" id="KW-1185">Reference proteome</keyword>
<dbReference type="GO" id="GO:0003690">
    <property type="term" value="F:double-stranded DNA binding"/>
    <property type="evidence" value="ECO:0007669"/>
    <property type="project" value="TreeGrafter"/>
</dbReference>
<evidence type="ECO:0000256" key="2">
    <source>
        <dbReference type="ARBA" id="ARBA00010205"/>
    </source>
</evidence>
<comment type="subcellular location">
    <subcellularLocation>
        <location evidence="1 16">Nucleus</location>
    </subcellularLocation>
</comment>
<dbReference type="Pfam" id="PF10283">
    <property type="entry name" value="zf-CCHH"/>
    <property type="match status" value="1"/>
</dbReference>
<comment type="similarity">
    <text evidence="2">Belongs to the tyrosyl-DNA phosphodiesterase family.</text>
</comment>
<reference evidence="20 21" key="2">
    <citation type="submission" date="2018-11" db="EMBL/GenBank/DDBJ databases">
        <authorList>
            <consortium name="Pathogen Informatics"/>
        </authorList>
    </citation>
    <scope>NUCLEOTIDE SEQUENCE [LARGE SCALE GENOMIC DNA]</scope>
</reference>
<sequence length="1263" mass="139067">MDIKAESFVSGSGDFFDIPAAEQEITVDSNDQPNVSAVGTSLVQNISAAPNEGVFQSVGPSIVRVTGTPQTARGPRVIMVQRSSQGGVPSPTQPGQGIKTVKIITVPGQGAGGKPIKAAVIPMHMLQRGVKVLTSSGQQTIGPGGTVIASSGVGSPMGTPRVLALRPATQITGQTTGNVTFLGTPGTHIRPRTFIVSSASGQTRVAQGFALPQQLPQQVGDEVENSFISAGATGAEGFVQPGFLDLSAATAAGHPAAAHFARQTSPGAHESEGEQDHVTTGLKTNGLRRYARCVCNKVKEKNVTSYSEVADELVHEYAAEHPMIPSEQLHYIQKNIRRRVYDALNVLMALNVLQKEKKEIRWVGLPVNMIEECRRLEEEREKRQNSLRNKTAEIQELILQLIAFKNLITRNRMNERYQRQRQAQREANEVAASISGTKSLTSLDESVAALIPQRLDRIPLPFLVVSTLKKTVIDCNISKDKLEYYFNFDQPYEVRDEVDTLKRMGLTLRLGSPQCTQEEYNQCLELIPPSLRFYVEAIFERRQAIVPDFEALHQQRRLYVEARLAEVAAAGGPNTTPAGVADSHTQHHRRRFGDDFFDDEEEEVVGGGGNEGTDDGGAASEQIHLQRASSGVTSSTEITPGDTQHYARAAASRGFVVPGGPGGLLRHSANNVHRQAVKMTVESTMGEASENASAAAAISGGGSGAGDGATATGRLFDVGEDESDVDMAEEEDDEDDEDMEDVQDALKPNGKHRGSKQIQGKKVGLMLSLELFCCRKLAELPECLPRKQEAVDSSSRTATSVSSRPICRYGSACYRRNPAHFVEYLHPEGMSSSHKPFKSELFTAPELGSGYGFYVFRVRGVEYGSIPTVSLTEVLDEKNGELVESAQFNYMFELEWLIRQYPEKYRSLPLLIVHGSSDGQSEELRLQAARWKNVSILEAPLPITYGTHHTKMMLLRYEDGLRIVIHTANQIQSDWFLRTQGMWISPKLRRGSGESKTHFRTDLLEYLRAYKGDSPAPTQLDHWIEVIQEHDFSCVKVWLVASVPGRHRSNKLEAFGHLKLGTVLKSYDVDRSWPVVGQFSSIGSLGAQPTQWLTTEWSNSMAGYGSRGIRLASYRVVDFFTLSFCFPPSSRPVDQIYPSVGTVRESLEGYAAGGCLPYARAVAARQPWLRLFLHDWVGLYPGLTRAAPHIKSYCRCSPDGRRIAWFLLTSANLSKAAWGCLQLKKTQLMIRSYELGVLFTPDAFGEEVGLFYPFHLKFIIYRS</sequence>
<gene>
    <name evidence="20" type="ORF">TASK_LOCUS3235</name>
</gene>
<organism evidence="22">
    <name type="scientific">Taenia asiatica</name>
    <name type="common">Asian tapeworm</name>
    <dbReference type="NCBI Taxonomy" id="60517"/>
    <lineage>
        <taxon>Eukaryota</taxon>
        <taxon>Metazoa</taxon>
        <taxon>Spiralia</taxon>
        <taxon>Lophotrochozoa</taxon>
        <taxon>Platyhelminthes</taxon>
        <taxon>Cestoda</taxon>
        <taxon>Eucestoda</taxon>
        <taxon>Cyclophyllidea</taxon>
        <taxon>Taeniidae</taxon>
        <taxon>Taenia</taxon>
    </lineage>
</organism>
<dbReference type="GO" id="GO:0005667">
    <property type="term" value="C:transcription regulator complex"/>
    <property type="evidence" value="ECO:0007669"/>
    <property type="project" value="InterPro"/>
</dbReference>
<dbReference type="InterPro" id="IPR037241">
    <property type="entry name" value="E2F-DP_heterodim"/>
</dbReference>
<evidence type="ECO:0000313" key="21">
    <source>
        <dbReference type="Proteomes" id="UP000282613"/>
    </source>
</evidence>
<dbReference type="InterPro" id="IPR036390">
    <property type="entry name" value="WH_DNA-bd_sf"/>
</dbReference>
<feature type="active site" description="Proton donor/acceptor" evidence="13">
    <location>
        <position position="1189"/>
    </location>
</feature>
<dbReference type="InterPro" id="IPR036388">
    <property type="entry name" value="WH-like_DNA-bd_sf"/>
</dbReference>
<dbReference type="SUPFAM" id="SSF144074">
    <property type="entry name" value="E2F-DP heterodimerization region"/>
    <property type="match status" value="2"/>
</dbReference>
<evidence type="ECO:0000259" key="19">
    <source>
        <dbReference type="SMART" id="SM01372"/>
    </source>
</evidence>
<dbReference type="SMART" id="SM01372">
    <property type="entry name" value="E2F_TDP"/>
    <property type="match status" value="1"/>
</dbReference>
<evidence type="ECO:0000256" key="15">
    <source>
        <dbReference type="PIRSR" id="PIRSR610347-3"/>
    </source>
</evidence>
<reference evidence="22" key="1">
    <citation type="submission" date="2016-03" db="UniProtKB">
        <authorList>
            <consortium name="WormBaseParasite"/>
        </authorList>
    </citation>
    <scope>IDENTIFICATION</scope>
</reference>
<keyword evidence="6" id="KW-0378">Hydrolase</keyword>
<dbReference type="EMBL" id="UYRS01018292">
    <property type="protein sequence ID" value="VDK31483.1"/>
    <property type="molecule type" value="Genomic_DNA"/>
</dbReference>
<dbReference type="SMART" id="SM01138">
    <property type="entry name" value="DP"/>
    <property type="match status" value="1"/>
</dbReference>
<dbReference type="Pfam" id="PF06087">
    <property type="entry name" value="Tyr-DNA_phospho"/>
    <property type="match status" value="1"/>
</dbReference>
<feature type="binding site" evidence="14">
    <location>
        <position position="951"/>
    </location>
    <ligand>
        <name>substrate</name>
    </ligand>
</feature>
<dbReference type="InterPro" id="IPR019406">
    <property type="entry name" value="APLF_PBZ"/>
</dbReference>
<dbReference type="PANTHER" id="PTHR12415">
    <property type="entry name" value="TYROSYL-DNA PHOSPHODIESTERASE 1"/>
    <property type="match status" value="1"/>
</dbReference>
<keyword evidence="9 16" id="KW-0238">DNA-binding</keyword>
<dbReference type="GO" id="GO:0004527">
    <property type="term" value="F:exonuclease activity"/>
    <property type="evidence" value="ECO:0007669"/>
    <property type="project" value="UniProtKB-KW"/>
</dbReference>
<dbReference type="GO" id="GO:0003697">
    <property type="term" value="F:single-stranded DNA binding"/>
    <property type="evidence" value="ECO:0007669"/>
    <property type="project" value="TreeGrafter"/>
</dbReference>
<dbReference type="WBParaSite" id="TASK_0000323401-mRNA-1">
    <property type="protein sequence ID" value="TASK_0000323401-mRNA-1"/>
    <property type="gene ID" value="TASK_0000323401"/>
</dbReference>
<dbReference type="PANTHER" id="PTHR12415:SF0">
    <property type="entry name" value="TYROSYL-DNA PHOSPHODIESTERASE 1"/>
    <property type="match status" value="1"/>
</dbReference>
<dbReference type="STRING" id="60517.A0A0R3W0N5"/>
<evidence type="ECO:0000256" key="13">
    <source>
        <dbReference type="PIRSR" id="PIRSR610347-1"/>
    </source>
</evidence>
<keyword evidence="11" id="KW-0234">DNA repair</keyword>
<feature type="domain" description="Transcription factor DP C-terminal" evidence="18">
    <location>
        <begin position="371"/>
        <end position="544"/>
    </location>
</feature>
<evidence type="ECO:0000256" key="4">
    <source>
        <dbReference type="ARBA" id="ARBA00022722"/>
    </source>
</evidence>
<evidence type="ECO:0000256" key="8">
    <source>
        <dbReference type="ARBA" id="ARBA00023015"/>
    </source>
</evidence>
<evidence type="ECO:0000256" key="12">
    <source>
        <dbReference type="ARBA" id="ARBA00023242"/>
    </source>
</evidence>
<evidence type="ECO:0000256" key="17">
    <source>
        <dbReference type="SAM" id="MobiDB-lite"/>
    </source>
</evidence>
<comment type="similarity">
    <text evidence="3 16">Belongs to the E2F/DP family.</text>
</comment>
<feature type="active site" description="Nucleophile" evidence="13">
    <location>
        <position position="949"/>
    </location>
</feature>
<dbReference type="InterPro" id="IPR014889">
    <property type="entry name" value="Transc_factor_DP_C"/>
</dbReference>
<evidence type="ECO:0000313" key="22">
    <source>
        <dbReference type="WBParaSite" id="TASK_0000323401-mRNA-1"/>
    </source>
</evidence>
<feature type="domain" description="E2F/DP family winged-helix DNA-binding" evidence="19">
    <location>
        <begin position="282"/>
        <end position="364"/>
    </location>
</feature>